<proteinExistence type="predicted"/>
<reference evidence="3" key="1">
    <citation type="submission" date="2023-06" db="EMBL/GenBank/DDBJ databases">
        <title>Identification of two novel mycobacterium reveal diversities and complexities of Mycobacterium gordonae clade.</title>
        <authorList>
            <person name="Matsumoto Y."/>
            <person name="Nakamura S."/>
            <person name="Motooka D."/>
            <person name="Fukushima K."/>
        </authorList>
    </citation>
    <scope>NUCLEOTIDE SEQUENCE</scope>
    <source>
        <strain evidence="3">TY812</strain>
    </source>
</reference>
<evidence type="ECO:0000313" key="3">
    <source>
        <dbReference type="EMBL" id="MDP7735642.1"/>
    </source>
</evidence>
<sequence length="77" mass="8194">MSLLVILFVVGVAGIALVGGLVALVVRLTRSPTTQSYVPHAWQSAAGWYPDPSNPTVLRYFDGQNWTPATKPTKPGG</sequence>
<comment type="caution">
    <text evidence="3">The sequence shown here is derived from an EMBL/GenBank/DDBJ whole genome shotgun (WGS) entry which is preliminary data.</text>
</comment>
<evidence type="ECO:0000256" key="1">
    <source>
        <dbReference type="SAM" id="Phobius"/>
    </source>
</evidence>
<dbReference type="AlphaFoldDB" id="A0A4R5X148"/>
<dbReference type="InterPro" id="IPR018929">
    <property type="entry name" value="DUF2510"/>
</dbReference>
<feature type="domain" description="DUF2510" evidence="2">
    <location>
        <begin position="46"/>
        <end position="75"/>
    </location>
</feature>
<organism evidence="3 4">
    <name type="scientific">Mycobacterium paragordonae</name>
    <dbReference type="NCBI Taxonomy" id="1389713"/>
    <lineage>
        <taxon>Bacteria</taxon>
        <taxon>Bacillati</taxon>
        <taxon>Actinomycetota</taxon>
        <taxon>Actinomycetes</taxon>
        <taxon>Mycobacteriales</taxon>
        <taxon>Mycobacteriaceae</taxon>
        <taxon>Mycobacterium</taxon>
    </lineage>
</organism>
<dbReference type="Proteomes" id="UP001229081">
    <property type="component" value="Unassembled WGS sequence"/>
</dbReference>
<evidence type="ECO:0000313" key="4">
    <source>
        <dbReference type="Proteomes" id="UP001229081"/>
    </source>
</evidence>
<keyword evidence="1" id="KW-1133">Transmembrane helix</keyword>
<evidence type="ECO:0000259" key="2">
    <source>
        <dbReference type="Pfam" id="PF10708"/>
    </source>
</evidence>
<dbReference type="EMBL" id="JAUFSA010000001">
    <property type="protein sequence ID" value="MDP7735642.1"/>
    <property type="molecule type" value="Genomic_DNA"/>
</dbReference>
<dbReference type="RefSeq" id="WP_065043202.1">
    <property type="nucleotide sequence ID" value="NZ_JAUFSA010000001.1"/>
</dbReference>
<protein>
    <submittedName>
        <fullName evidence="3">DUF2510 domain-containing protein</fullName>
    </submittedName>
</protein>
<gene>
    <name evidence="3" type="ORF">QXL92_12915</name>
</gene>
<keyword evidence="1" id="KW-0812">Transmembrane</keyword>
<dbReference type="Pfam" id="PF10708">
    <property type="entry name" value="DUF2510"/>
    <property type="match status" value="1"/>
</dbReference>
<name>A0A4R5X148_9MYCO</name>
<keyword evidence="1" id="KW-0472">Membrane</keyword>
<feature type="transmembrane region" description="Helical" evidence="1">
    <location>
        <begin position="6"/>
        <end position="26"/>
    </location>
</feature>
<accession>A0A4R5X148</accession>